<evidence type="ECO:0000313" key="7">
    <source>
        <dbReference type="Proteomes" id="UP000813461"/>
    </source>
</evidence>
<feature type="compositionally biased region" description="Pro residues" evidence="4">
    <location>
        <begin position="9"/>
        <end position="20"/>
    </location>
</feature>
<keyword evidence="1" id="KW-0285">Flavoprotein</keyword>
<dbReference type="Gene3D" id="3.40.30.120">
    <property type="match status" value="1"/>
</dbReference>
<dbReference type="InterPro" id="IPR050641">
    <property type="entry name" value="RIFMO-like"/>
</dbReference>
<dbReference type="Gene3D" id="3.30.9.10">
    <property type="entry name" value="D-Amino Acid Oxidase, subunit A, domain 2"/>
    <property type="match status" value="1"/>
</dbReference>
<comment type="caution">
    <text evidence="6">The sequence shown here is derived from an EMBL/GenBank/DDBJ whole genome shotgun (WGS) entry which is preliminary data.</text>
</comment>
<dbReference type="Pfam" id="PF01494">
    <property type="entry name" value="FAD_binding_3"/>
    <property type="match status" value="1"/>
</dbReference>
<proteinExistence type="predicted"/>
<dbReference type="PANTHER" id="PTHR43004">
    <property type="entry name" value="TRK SYSTEM POTASSIUM UPTAKE PROTEIN"/>
    <property type="match status" value="1"/>
</dbReference>
<name>A0A8K0RJG5_9PLEO</name>
<reference evidence="6" key="1">
    <citation type="journal article" date="2021" name="Nat. Commun.">
        <title>Genetic determinants of endophytism in the Arabidopsis root mycobiome.</title>
        <authorList>
            <person name="Mesny F."/>
            <person name="Miyauchi S."/>
            <person name="Thiergart T."/>
            <person name="Pickel B."/>
            <person name="Atanasova L."/>
            <person name="Karlsson M."/>
            <person name="Huettel B."/>
            <person name="Barry K.W."/>
            <person name="Haridas S."/>
            <person name="Chen C."/>
            <person name="Bauer D."/>
            <person name="Andreopoulos W."/>
            <person name="Pangilinan J."/>
            <person name="LaButti K."/>
            <person name="Riley R."/>
            <person name="Lipzen A."/>
            <person name="Clum A."/>
            <person name="Drula E."/>
            <person name="Henrissat B."/>
            <person name="Kohler A."/>
            <person name="Grigoriev I.V."/>
            <person name="Martin F.M."/>
            <person name="Hacquard S."/>
        </authorList>
    </citation>
    <scope>NUCLEOTIDE SEQUENCE</scope>
    <source>
        <strain evidence="6">MPI-SDFR-AT-0120</strain>
    </source>
</reference>
<dbReference type="OrthoDB" id="2690153at2759"/>
<sequence>MSTPNLSPSSPPSSHPPPPTVTTDFLIIGAGPAGSSLSCLLASHSLTGLTLSASHSTSLEPRAHLTNSPALECIRDFSPSLYNDCVRLGNGAPYIQHYRWCETLAGAEYARAKAWGNGKRKGEFEAVSPCGYLDLPQSLLEPVLVRGAGRRGWDVRFGTELLGFQEEDEGEGRKGKTILAHVRDNVSHMEYSIRTKYLFGADGGRSTVARILDLPFTTIPGGGFAYNVQFRADLSHIMHHREGNLHLALRLEKDYPFVGVLRQVKPWTEWMGVFFPKGPHAPNPDRSFEEWREICVDLIGDESVDVEVLHVAGWKVNESSANVLSKGNVFCLGDAVHRHPPTLGLGSNTGIQDAFNLAWKVAMVEKKFAHPSLLSTYNTERQPIAAQLVTESNNILRHDLGLWVAMGVLPYGASEDDIKQNIAGLSANTPESRERRKAIFDGTRMMNMELQALGLAMGQRYKSAGIYAHDEGEPFQPFALEAVNAQENYEPCTYPGRRVPHVWLGKKVPGPLVSTLDVAGKGRFALFTSTGGGGWTGAAAAVQKALGVEIKVVNVGRGLEWEDIYLDWVEKCGVEEDGCVLVRPDYFVAWRAQASGNESERLLQVMRSVLGFAGQGHEETKKANGMVGVSSTNGVKQ</sequence>
<accession>A0A8K0RJG5</accession>
<evidence type="ECO:0000259" key="5">
    <source>
        <dbReference type="Pfam" id="PF01494"/>
    </source>
</evidence>
<dbReference type="PRINTS" id="PR00420">
    <property type="entry name" value="RNGMNOXGNASE"/>
</dbReference>
<feature type="domain" description="FAD-binding" evidence="5">
    <location>
        <begin position="23"/>
        <end position="391"/>
    </location>
</feature>
<dbReference type="InterPro" id="IPR036188">
    <property type="entry name" value="FAD/NAD-bd_sf"/>
</dbReference>
<dbReference type="GO" id="GO:0016709">
    <property type="term" value="F:oxidoreductase activity, acting on paired donors, with incorporation or reduction of molecular oxygen, NAD(P)H as one donor, and incorporation of one atom of oxygen"/>
    <property type="evidence" value="ECO:0007669"/>
    <property type="project" value="UniProtKB-ARBA"/>
</dbReference>
<organism evidence="6 7">
    <name type="scientific">Paraphoma chrysanthemicola</name>
    <dbReference type="NCBI Taxonomy" id="798071"/>
    <lineage>
        <taxon>Eukaryota</taxon>
        <taxon>Fungi</taxon>
        <taxon>Dikarya</taxon>
        <taxon>Ascomycota</taxon>
        <taxon>Pezizomycotina</taxon>
        <taxon>Dothideomycetes</taxon>
        <taxon>Pleosporomycetidae</taxon>
        <taxon>Pleosporales</taxon>
        <taxon>Pleosporineae</taxon>
        <taxon>Phaeosphaeriaceae</taxon>
        <taxon>Paraphoma</taxon>
    </lineage>
</organism>
<evidence type="ECO:0000256" key="1">
    <source>
        <dbReference type="ARBA" id="ARBA00022630"/>
    </source>
</evidence>
<dbReference type="Proteomes" id="UP000813461">
    <property type="component" value="Unassembled WGS sequence"/>
</dbReference>
<evidence type="ECO:0000256" key="3">
    <source>
        <dbReference type="ARBA" id="ARBA00023002"/>
    </source>
</evidence>
<keyword evidence="7" id="KW-1185">Reference proteome</keyword>
<dbReference type="SUPFAM" id="SSF51905">
    <property type="entry name" value="FAD/NAD(P)-binding domain"/>
    <property type="match status" value="1"/>
</dbReference>
<dbReference type="PANTHER" id="PTHR43004:SF8">
    <property type="entry name" value="FAD-BINDING DOMAIN-CONTAINING PROTEIN-RELATED"/>
    <property type="match status" value="1"/>
</dbReference>
<dbReference type="EMBL" id="JAGMVJ010000001">
    <property type="protein sequence ID" value="KAH7095614.1"/>
    <property type="molecule type" value="Genomic_DNA"/>
</dbReference>
<dbReference type="GO" id="GO:0071949">
    <property type="term" value="F:FAD binding"/>
    <property type="evidence" value="ECO:0007669"/>
    <property type="project" value="InterPro"/>
</dbReference>
<evidence type="ECO:0000256" key="2">
    <source>
        <dbReference type="ARBA" id="ARBA00022827"/>
    </source>
</evidence>
<feature type="region of interest" description="Disordered" evidence="4">
    <location>
        <begin position="1"/>
        <end position="22"/>
    </location>
</feature>
<dbReference type="Pfam" id="PF21274">
    <property type="entry name" value="Rng_hyd_C"/>
    <property type="match status" value="1"/>
</dbReference>
<dbReference type="Gene3D" id="3.50.50.60">
    <property type="entry name" value="FAD/NAD(P)-binding domain"/>
    <property type="match status" value="1"/>
</dbReference>
<evidence type="ECO:0000313" key="6">
    <source>
        <dbReference type="EMBL" id="KAH7095614.1"/>
    </source>
</evidence>
<keyword evidence="2" id="KW-0274">FAD</keyword>
<dbReference type="InterPro" id="IPR002938">
    <property type="entry name" value="FAD-bd"/>
</dbReference>
<dbReference type="AlphaFoldDB" id="A0A8K0RJG5"/>
<protein>
    <submittedName>
        <fullName evidence="6">FAD binding domain-containing protein</fullName>
    </submittedName>
</protein>
<keyword evidence="3" id="KW-0560">Oxidoreductase</keyword>
<evidence type="ECO:0000256" key="4">
    <source>
        <dbReference type="SAM" id="MobiDB-lite"/>
    </source>
</evidence>
<gene>
    <name evidence="6" type="ORF">FB567DRAFT_566327</name>
</gene>